<sequence>MENILENYADERVVLICDGTFSTRATYMSDTRNLGAPRRSSVSSSTDESTHSDIDTSSEETPGLDAEPNSDNPYSSDTTTGLYVATAPNVNTETNVNTGPDTTTPAGDSTNTDAILASVETPGSDANNPSK</sequence>
<keyword evidence="3" id="KW-1185">Reference proteome</keyword>
<name>A0ABN7S9Y4_OIKDI</name>
<evidence type="ECO:0000313" key="3">
    <source>
        <dbReference type="Proteomes" id="UP001158576"/>
    </source>
</evidence>
<dbReference type="Proteomes" id="UP001158576">
    <property type="component" value="Chromosome PAR"/>
</dbReference>
<gene>
    <name evidence="2" type="ORF">OKIOD_LOCUS4784</name>
</gene>
<feature type="region of interest" description="Disordered" evidence="1">
    <location>
        <begin position="26"/>
        <end position="131"/>
    </location>
</feature>
<accession>A0ABN7S9Y4</accession>
<proteinExistence type="predicted"/>
<dbReference type="EMBL" id="OU015568">
    <property type="protein sequence ID" value="CAG5091749.1"/>
    <property type="molecule type" value="Genomic_DNA"/>
</dbReference>
<evidence type="ECO:0000313" key="2">
    <source>
        <dbReference type="EMBL" id="CAG5091749.1"/>
    </source>
</evidence>
<feature type="compositionally biased region" description="Polar residues" evidence="1">
    <location>
        <begin position="69"/>
        <end position="81"/>
    </location>
</feature>
<evidence type="ECO:0000256" key="1">
    <source>
        <dbReference type="SAM" id="MobiDB-lite"/>
    </source>
</evidence>
<feature type="compositionally biased region" description="Polar residues" evidence="1">
    <location>
        <begin position="88"/>
        <end position="113"/>
    </location>
</feature>
<protein>
    <submittedName>
        <fullName evidence="2">Oidioi.mRNA.OKI2018_I69.PAR.g13226.t1.cds</fullName>
    </submittedName>
</protein>
<reference evidence="2 3" key="1">
    <citation type="submission" date="2021-04" db="EMBL/GenBank/DDBJ databases">
        <authorList>
            <person name="Bliznina A."/>
        </authorList>
    </citation>
    <scope>NUCLEOTIDE SEQUENCE [LARGE SCALE GENOMIC DNA]</scope>
</reference>
<organism evidence="2 3">
    <name type="scientific">Oikopleura dioica</name>
    <name type="common">Tunicate</name>
    <dbReference type="NCBI Taxonomy" id="34765"/>
    <lineage>
        <taxon>Eukaryota</taxon>
        <taxon>Metazoa</taxon>
        <taxon>Chordata</taxon>
        <taxon>Tunicata</taxon>
        <taxon>Appendicularia</taxon>
        <taxon>Copelata</taxon>
        <taxon>Oikopleuridae</taxon>
        <taxon>Oikopleura</taxon>
    </lineage>
</organism>